<evidence type="ECO:0000313" key="3">
    <source>
        <dbReference type="Proteomes" id="UP001232725"/>
    </source>
</evidence>
<feature type="compositionally biased region" description="Basic and acidic residues" evidence="1">
    <location>
        <begin position="354"/>
        <end position="373"/>
    </location>
</feature>
<reference evidence="2 3" key="1">
    <citation type="submission" date="2023-08" db="EMBL/GenBank/DDBJ databases">
        <title>Arthrobacter horti sp. nov., isolated from forest soil.</title>
        <authorList>
            <person name="Park M."/>
        </authorList>
    </citation>
    <scope>NUCLEOTIDE SEQUENCE [LARGE SCALE GENOMIC DNA]</scope>
    <source>
        <strain evidence="2 3">YJM1</strain>
    </source>
</reference>
<sequence>MAEHDGGRRSGRNFGPQGNRKPFGDRNGRDGDRRGGFERKPFNRDGGERKPFGDRPQREGGERRWEDRGERKPFNRDGGDRRPYGDRKPFGDRPQREGGERRWEDRGERRPFNDRPQREDRGSFGERRSSGEGRPFNRDGGDRRPYGDRKPFGDRPQREGERRPFNRDGGERKPFGDRPQREGGERRWEDRGERKPFNRDGGDRRPYGDRKPFGDRPQREGGERRWEDRGERRPFNDRPQREDRGSFGERRSSGEGRPFNRDGGDRRPYGDRKSFGDRPQREGERRWEDRGERRPFNRDGSDRRPYGDRPQREGYGRDREDRRRDDRGPRRDDAPRYGNQDSQGRYINAADLRASNRPDRPKSPDIDEDVTGRELDRGTLGELRSLESRNGMFVAQHLVMAGRYLEEDAELAYQHALAASRRAGRLASVREAVAITAYTAGHYAEALSEFRTFRRISGSNVHLPLMADSERGLGRPDKALELVRSEDAQDLDAPGKVELAIVASGAQADKEDFAAAVAELEIPQLDINRAFSYSPRLFRAYADALVAAGREDEATRWARQALVAEEALGVGQYAEPEIFDLAGEDEEEREERRDAESTEEPAEEAPEEDDVESAEDPDDESAEGVDEDDDLHEVEADAAEEAPGTDDSQDA</sequence>
<evidence type="ECO:0000313" key="2">
    <source>
        <dbReference type="EMBL" id="MDP5228510.1"/>
    </source>
</evidence>
<protein>
    <recommendedName>
        <fullName evidence="4">TPR-repeat-containing protein</fullName>
    </recommendedName>
</protein>
<evidence type="ECO:0000256" key="1">
    <source>
        <dbReference type="SAM" id="MobiDB-lite"/>
    </source>
</evidence>
<comment type="caution">
    <text evidence="2">The sequence shown here is derived from an EMBL/GenBank/DDBJ whole genome shotgun (WGS) entry which is preliminary data.</text>
</comment>
<feature type="compositionally biased region" description="Basic and acidic residues" evidence="1">
    <location>
        <begin position="22"/>
        <end position="335"/>
    </location>
</feature>
<feature type="compositionally biased region" description="Acidic residues" evidence="1">
    <location>
        <begin position="597"/>
        <end position="651"/>
    </location>
</feature>
<feature type="region of interest" description="Disordered" evidence="1">
    <location>
        <begin position="1"/>
        <end position="373"/>
    </location>
</feature>
<name>A0ABT9ISC4_9MICC</name>
<dbReference type="EMBL" id="JAVALS010000016">
    <property type="protein sequence ID" value="MDP5228510.1"/>
    <property type="molecule type" value="Genomic_DNA"/>
</dbReference>
<keyword evidence="3" id="KW-1185">Reference proteome</keyword>
<accession>A0ABT9ISC4</accession>
<proteinExistence type="predicted"/>
<organism evidence="2 3">
    <name type="scientific">Arthrobacter horti</name>
    <dbReference type="NCBI Taxonomy" id="3068273"/>
    <lineage>
        <taxon>Bacteria</taxon>
        <taxon>Bacillati</taxon>
        <taxon>Actinomycetota</taxon>
        <taxon>Actinomycetes</taxon>
        <taxon>Micrococcales</taxon>
        <taxon>Micrococcaceae</taxon>
        <taxon>Arthrobacter</taxon>
    </lineage>
</organism>
<dbReference type="RefSeq" id="WP_305997554.1">
    <property type="nucleotide sequence ID" value="NZ_JAVALS010000016.1"/>
</dbReference>
<feature type="region of interest" description="Disordered" evidence="1">
    <location>
        <begin position="574"/>
        <end position="651"/>
    </location>
</feature>
<gene>
    <name evidence="2" type="ORF">Q9R02_15215</name>
</gene>
<evidence type="ECO:0008006" key="4">
    <source>
        <dbReference type="Google" id="ProtNLM"/>
    </source>
</evidence>
<dbReference type="Proteomes" id="UP001232725">
    <property type="component" value="Unassembled WGS sequence"/>
</dbReference>